<organism evidence="1 2">
    <name type="scientific">Stenotrophomonas maltophilia</name>
    <name type="common">Pseudomonas maltophilia</name>
    <name type="synonym">Xanthomonas maltophilia</name>
    <dbReference type="NCBI Taxonomy" id="40324"/>
    <lineage>
        <taxon>Bacteria</taxon>
        <taxon>Pseudomonadati</taxon>
        <taxon>Pseudomonadota</taxon>
        <taxon>Gammaproteobacteria</taxon>
        <taxon>Lysobacterales</taxon>
        <taxon>Lysobacteraceae</taxon>
        <taxon>Stenotrophomonas</taxon>
        <taxon>Stenotrophomonas maltophilia group</taxon>
    </lineage>
</organism>
<name>A0A2J0SP48_STEMA</name>
<dbReference type="AlphaFoldDB" id="A0A2J0SP48"/>
<gene>
    <name evidence="1" type="ORF">QEG23_004416</name>
</gene>
<proteinExistence type="predicted"/>
<dbReference type="Proteomes" id="UP001218208">
    <property type="component" value="Unassembled WGS sequence"/>
</dbReference>
<dbReference type="OrthoDB" id="6040613at2"/>
<comment type="caution">
    <text evidence="1">The sequence shown here is derived from an EMBL/GenBank/DDBJ whole genome shotgun (WGS) entry which is preliminary data.</text>
</comment>
<evidence type="ECO:0000313" key="1">
    <source>
        <dbReference type="EMBL" id="EKT4094843.1"/>
    </source>
</evidence>
<reference evidence="1" key="1">
    <citation type="submission" date="2022-07" db="EMBL/GenBank/DDBJ databases">
        <authorList>
            <consortium name="DAFM: The Division of Animal and Food Microbiology"/>
        </authorList>
    </citation>
    <scope>NUCLEOTIDE SEQUENCE</scope>
    <source>
        <strain evidence="1">19MO01SH01-2</strain>
    </source>
</reference>
<protein>
    <submittedName>
        <fullName evidence="1">Uncharacterized protein</fullName>
    </submittedName>
</protein>
<sequence>MRHIGLPLQEDQMNINNTNFHRFPDVAPEHLSSFALVGGYVDSQVLAGRSLDNVLQELDSSSPGQKLWHDTEILRHFSVAVATRLNS</sequence>
<evidence type="ECO:0000313" key="2">
    <source>
        <dbReference type="Proteomes" id="UP001218208"/>
    </source>
</evidence>
<accession>A0A2J0SP48</accession>
<dbReference type="EMBL" id="ABLOJW010000037">
    <property type="protein sequence ID" value="EKT4094843.1"/>
    <property type="molecule type" value="Genomic_DNA"/>
</dbReference>